<evidence type="ECO:0000256" key="2">
    <source>
        <dbReference type="ARBA" id="ARBA00022729"/>
    </source>
</evidence>
<dbReference type="InterPro" id="IPR032812">
    <property type="entry name" value="SbsA_Ig"/>
</dbReference>
<dbReference type="RefSeq" id="WP_275706835.1">
    <property type="nucleotide sequence ID" value="NZ_JANCMW010000007.1"/>
</dbReference>
<evidence type="ECO:0000313" key="5">
    <source>
        <dbReference type="Proteomes" id="UP001143391"/>
    </source>
</evidence>
<dbReference type="InterPro" id="IPR014755">
    <property type="entry name" value="Cu-Rt/internalin_Ig-like"/>
</dbReference>
<dbReference type="EMBL" id="JANCMW010000007">
    <property type="protein sequence ID" value="MDF0750960.1"/>
    <property type="molecule type" value="Genomic_DNA"/>
</dbReference>
<comment type="similarity">
    <text evidence="1">Belongs to the ice-binding protein family.</text>
</comment>
<feature type="domain" description="SbsA Ig-like" evidence="3">
    <location>
        <begin position="31"/>
        <end position="132"/>
    </location>
</feature>
<evidence type="ECO:0000259" key="3">
    <source>
        <dbReference type="Pfam" id="PF13205"/>
    </source>
</evidence>
<gene>
    <name evidence="4" type="ORF">NLU14_12070</name>
</gene>
<keyword evidence="5" id="KW-1185">Reference proteome</keyword>
<dbReference type="Pfam" id="PF11999">
    <property type="entry name" value="Ice_binding"/>
    <property type="match status" value="1"/>
</dbReference>
<dbReference type="Pfam" id="PF13205">
    <property type="entry name" value="Big_5"/>
    <property type="match status" value="2"/>
</dbReference>
<keyword evidence="2" id="KW-0732">Signal</keyword>
<protein>
    <submittedName>
        <fullName evidence="4">Ice-binding family protein</fullName>
    </submittedName>
</protein>
<proteinExistence type="inferred from homology"/>
<comment type="caution">
    <text evidence="4">The sequence shown here is derived from an EMBL/GenBank/DDBJ whole genome shotgun (WGS) entry which is preliminary data.</text>
</comment>
<accession>A0ABT5YB97</accession>
<reference evidence="4" key="1">
    <citation type="submission" date="2022-07" db="EMBL/GenBank/DDBJ databases">
        <title>Marinobacter iranensis a new bacterium isolate from a hipersaline lake in Iran.</title>
        <authorList>
            <person name="Mohammad A.M.A."/>
            <person name="Cristina S.-P."/>
            <person name="Antonio V."/>
        </authorList>
    </citation>
    <scope>NUCLEOTIDE SEQUENCE</scope>
    <source>
        <strain evidence="4">71-i</strain>
    </source>
</reference>
<name>A0ABT5YB97_9GAMM</name>
<evidence type="ECO:0000256" key="1">
    <source>
        <dbReference type="ARBA" id="ARBA00005445"/>
    </source>
</evidence>
<feature type="domain" description="SbsA Ig-like" evidence="3">
    <location>
        <begin position="137"/>
        <end position="241"/>
    </location>
</feature>
<evidence type="ECO:0000313" key="4">
    <source>
        <dbReference type="EMBL" id="MDF0750960.1"/>
    </source>
</evidence>
<dbReference type="Gene3D" id="2.60.40.1220">
    <property type="match status" value="2"/>
</dbReference>
<sequence>MFVSLTACFDGNGSGSSLNTGDDNPDVIASLAVTSYAPTDGATAVGTNSKVVAVFNKAMKPETLTQNSFTLQGAGETAIVGAVGYNADTRTTTLAPNGALTPNTVYTATITTVAEDESGANLLNNVEWSFTTAATTDTAAPTVNTSSPADLATDVLRNTKVNVTFSEAIDPATLSGTSFKLSKNSDSSVVSGNLRYVNPTTVVFSPASVLDDSAAYTLTLTTTLTDLAGNSLVLSSIGFTTGSEVSSSPATVDLGTAGNYVILAKTGISTTGTTKITGDIAVSPEARTAITGFSETLAPDGTFATSSLVTGKLFAADMTSPTPTQLTTAVSNMETAYSDAAGRLDPDFTELGAGEIGGLTLDPGLYKWGTGVLVTSDVTLNGSASDVWIFQIGQDLKLEDGKAVVLTGGALPENVFWQVAGEVTLQAGTTFNGIMLGQTAIVVKSGAVINGRALAQTAVTLISNDVNEPAQ</sequence>
<dbReference type="InterPro" id="IPR021884">
    <property type="entry name" value="Ice-bd_prot"/>
</dbReference>
<dbReference type="Proteomes" id="UP001143391">
    <property type="component" value="Unassembled WGS sequence"/>
</dbReference>
<organism evidence="4 5">
    <name type="scientific">Marinobacter iranensis</name>
    <dbReference type="NCBI Taxonomy" id="2962607"/>
    <lineage>
        <taxon>Bacteria</taxon>
        <taxon>Pseudomonadati</taxon>
        <taxon>Pseudomonadota</taxon>
        <taxon>Gammaproteobacteria</taxon>
        <taxon>Pseudomonadales</taxon>
        <taxon>Marinobacteraceae</taxon>
        <taxon>Marinobacter</taxon>
    </lineage>
</organism>